<evidence type="ECO:0000256" key="1">
    <source>
        <dbReference type="ARBA" id="ARBA00004141"/>
    </source>
</evidence>
<evidence type="ECO:0000256" key="5">
    <source>
        <dbReference type="ARBA" id="ARBA00023043"/>
    </source>
</evidence>
<accession>A0AAQ3UVX8</accession>
<dbReference type="Pfam" id="PF13857">
    <property type="entry name" value="Ank_5"/>
    <property type="match status" value="1"/>
</dbReference>
<keyword evidence="2 8" id="KW-0812">Transmembrane</keyword>
<keyword evidence="5 7" id="KW-0040">ANK repeat</keyword>
<evidence type="ECO:0000259" key="9">
    <source>
        <dbReference type="Pfam" id="PF13962"/>
    </source>
</evidence>
<gene>
    <name evidence="10" type="ORF">U9M48_044053</name>
</gene>
<evidence type="ECO:0000256" key="2">
    <source>
        <dbReference type="ARBA" id="ARBA00022692"/>
    </source>
</evidence>
<feature type="transmembrane region" description="Helical" evidence="8">
    <location>
        <begin position="557"/>
        <end position="583"/>
    </location>
</feature>
<reference evidence="10 11" key="1">
    <citation type="submission" date="2024-02" db="EMBL/GenBank/DDBJ databases">
        <title>High-quality chromosome-scale genome assembly of Pensacola bahiagrass (Paspalum notatum Flugge var. saurae).</title>
        <authorList>
            <person name="Vega J.M."/>
            <person name="Podio M."/>
            <person name="Orjuela J."/>
            <person name="Siena L.A."/>
            <person name="Pessino S.C."/>
            <person name="Combes M.C."/>
            <person name="Mariac C."/>
            <person name="Albertini E."/>
            <person name="Pupilli F."/>
            <person name="Ortiz J.P.A."/>
            <person name="Leblanc O."/>
        </authorList>
    </citation>
    <scope>NUCLEOTIDE SEQUENCE [LARGE SCALE GENOMIC DNA]</scope>
    <source>
        <strain evidence="10">R1</strain>
        <tissue evidence="10">Leaf</tissue>
    </source>
</reference>
<protein>
    <recommendedName>
        <fullName evidence="9">PGG domain-containing protein</fullName>
    </recommendedName>
</protein>
<dbReference type="PANTHER" id="PTHR24186:SF50">
    <property type="entry name" value="ANKYRIN REPEAT-CONTAINING PROTEIN ITN1-LIKE ISOFORM X1"/>
    <property type="match status" value="1"/>
</dbReference>
<comment type="subcellular location">
    <subcellularLocation>
        <location evidence="1">Membrane</location>
        <topology evidence="1">Multi-pass membrane protein</topology>
    </subcellularLocation>
</comment>
<dbReference type="PROSITE" id="PS50088">
    <property type="entry name" value="ANK_REPEAT"/>
    <property type="match status" value="3"/>
</dbReference>
<dbReference type="SUPFAM" id="SSF48403">
    <property type="entry name" value="Ankyrin repeat"/>
    <property type="match status" value="1"/>
</dbReference>
<feature type="repeat" description="ANK" evidence="7">
    <location>
        <begin position="383"/>
        <end position="416"/>
    </location>
</feature>
<dbReference type="Pfam" id="PF13962">
    <property type="entry name" value="PGG"/>
    <property type="match status" value="1"/>
</dbReference>
<dbReference type="Gene3D" id="1.25.40.20">
    <property type="entry name" value="Ankyrin repeat-containing domain"/>
    <property type="match status" value="3"/>
</dbReference>
<proteinExistence type="predicted"/>
<evidence type="ECO:0000256" key="8">
    <source>
        <dbReference type="SAM" id="Phobius"/>
    </source>
</evidence>
<evidence type="ECO:0000256" key="6">
    <source>
        <dbReference type="ARBA" id="ARBA00023136"/>
    </source>
</evidence>
<evidence type="ECO:0000313" key="10">
    <source>
        <dbReference type="EMBL" id="WVZ98644.1"/>
    </source>
</evidence>
<keyword evidence="6 8" id="KW-0472">Membrane</keyword>
<sequence length="678" mass="74075">MRDDSCGCAATCGRCQSGSGELYLCAPRGDNLLDLPLVVSDVKRAGLPEYMAARHTPHPHTMDHRLLKAVSTGDASLLERVIGLQSSATAEQGEERCLKGVTAEGSSALHIAASCGYLELVKIVCTQDISLIKARNNLRDTPLICAARAGHVDVADYLMQCAMDEQEDLRARNLDGETAMHEAVRNGHVHILQRLMSRDSGLAAVVDENGVSPLYLAVASNRADIVKILIGESSNNATPESYSGPDGQTALHAAVYVSTEISKSLQCWEPTLAREVDRYGRTALHYAALAKDLEPVKCLLLANSMLAYIPDNEGLYPVHIAAISGNVNVVCKFMEICLSYDELLDSKRRNILHCAVEHGRVQTVWHICRNPKSVRMMNARDGEGNTALHLAVKHGRTMIFFFLMIDTRVNLNIMNNEGSTPLDVAFSKLHSDYTSSSFTNTSIITCLTLCEASGSPCHQGRNLADKWRSEEKKESGSYANVSRSILYISIFNVIASLAAASTPPGGYVGEGKDASKPALGGRTGFWIFMITNSMSFYLSTISVLVFVFSRLTRYHRFYLILSAALVFVAVLFMVIAFATVVGLTLDPANSWDESILFWLVSNLAFPICLRVAMQLWASKHPWQDISKAVAQAILLVYVVRASIINLQSLVKSLLPGRQEACSWNGCAIQGDAVFLYPS</sequence>
<feature type="transmembrane region" description="Helical" evidence="8">
    <location>
        <begin position="525"/>
        <end position="548"/>
    </location>
</feature>
<keyword evidence="4 8" id="KW-1133">Transmembrane helix</keyword>
<feature type="domain" description="PGG" evidence="9">
    <location>
        <begin position="482"/>
        <end position="580"/>
    </location>
</feature>
<evidence type="ECO:0000313" key="11">
    <source>
        <dbReference type="Proteomes" id="UP001341281"/>
    </source>
</evidence>
<evidence type="ECO:0000256" key="3">
    <source>
        <dbReference type="ARBA" id="ARBA00022737"/>
    </source>
</evidence>
<keyword evidence="3" id="KW-0677">Repeat</keyword>
<dbReference type="GO" id="GO:0005886">
    <property type="term" value="C:plasma membrane"/>
    <property type="evidence" value="ECO:0007669"/>
    <property type="project" value="TreeGrafter"/>
</dbReference>
<dbReference type="PROSITE" id="PS50297">
    <property type="entry name" value="ANK_REP_REGION"/>
    <property type="match status" value="3"/>
</dbReference>
<dbReference type="AlphaFoldDB" id="A0AAQ3UVX8"/>
<dbReference type="EMBL" id="CP144754">
    <property type="protein sequence ID" value="WVZ98644.1"/>
    <property type="molecule type" value="Genomic_DNA"/>
</dbReference>
<dbReference type="Proteomes" id="UP001341281">
    <property type="component" value="Chromosome 10"/>
</dbReference>
<feature type="transmembrane region" description="Helical" evidence="8">
    <location>
        <begin position="595"/>
        <end position="616"/>
    </location>
</feature>
<organism evidence="10 11">
    <name type="scientific">Paspalum notatum var. saurae</name>
    <dbReference type="NCBI Taxonomy" id="547442"/>
    <lineage>
        <taxon>Eukaryota</taxon>
        <taxon>Viridiplantae</taxon>
        <taxon>Streptophyta</taxon>
        <taxon>Embryophyta</taxon>
        <taxon>Tracheophyta</taxon>
        <taxon>Spermatophyta</taxon>
        <taxon>Magnoliopsida</taxon>
        <taxon>Liliopsida</taxon>
        <taxon>Poales</taxon>
        <taxon>Poaceae</taxon>
        <taxon>PACMAD clade</taxon>
        <taxon>Panicoideae</taxon>
        <taxon>Andropogonodae</taxon>
        <taxon>Paspaleae</taxon>
        <taxon>Paspalinae</taxon>
        <taxon>Paspalum</taxon>
    </lineage>
</organism>
<dbReference type="InterPro" id="IPR026961">
    <property type="entry name" value="PGG_dom"/>
</dbReference>
<dbReference type="Pfam" id="PF00023">
    <property type="entry name" value="Ank"/>
    <property type="match status" value="1"/>
</dbReference>
<evidence type="ECO:0000256" key="4">
    <source>
        <dbReference type="ARBA" id="ARBA00022989"/>
    </source>
</evidence>
<dbReference type="SMART" id="SM00248">
    <property type="entry name" value="ANK"/>
    <property type="match status" value="8"/>
</dbReference>
<feature type="repeat" description="ANK" evidence="7">
    <location>
        <begin position="209"/>
        <end position="241"/>
    </location>
</feature>
<dbReference type="InterPro" id="IPR002110">
    <property type="entry name" value="Ankyrin_rpt"/>
</dbReference>
<evidence type="ECO:0000256" key="7">
    <source>
        <dbReference type="PROSITE-ProRule" id="PRU00023"/>
    </source>
</evidence>
<keyword evidence="11" id="KW-1185">Reference proteome</keyword>
<dbReference type="PANTHER" id="PTHR24186">
    <property type="entry name" value="PROTEIN PHOSPHATASE 1 REGULATORY SUBUNIT"/>
    <property type="match status" value="1"/>
</dbReference>
<feature type="repeat" description="ANK" evidence="7">
    <location>
        <begin position="175"/>
        <end position="207"/>
    </location>
</feature>
<dbReference type="InterPro" id="IPR036770">
    <property type="entry name" value="Ankyrin_rpt-contain_sf"/>
</dbReference>
<dbReference type="Pfam" id="PF12796">
    <property type="entry name" value="Ank_2"/>
    <property type="match status" value="2"/>
</dbReference>
<name>A0AAQ3UVX8_PASNO</name>